<accession>A0ABU5DI15</accession>
<dbReference type="PANTHER" id="PTHR43806:SF11">
    <property type="entry name" value="CEREVISIN-RELATED"/>
    <property type="match status" value="1"/>
</dbReference>
<dbReference type="InterPro" id="IPR034213">
    <property type="entry name" value="S8_Vpr-like"/>
</dbReference>
<evidence type="ECO:0000313" key="14">
    <source>
        <dbReference type="Proteomes" id="UP001285263"/>
    </source>
</evidence>
<organism evidence="13 14">
    <name type="scientific">Roseateles agri</name>
    <dbReference type="NCBI Taxonomy" id="3098619"/>
    <lineage>
        <taxon>Bacteria</taxon>
        <taxon>Pseudomonadati</taxon>
        <taxon>Pseudomonadota</taxon>
        <taxon>Betaproteobacteria</taxon>
        <taxon>Burkholderiales</taxon>
        <taxon>Sphaerotilaceae</taxon>
        <taxon>Roseateles</taxon>
    </lineage>
</organism>
<dbReference type="PANTHER" id="PTHR43806">
    <property type="entry name" value="PEPTIDASE S8"/>
    <property type="match status" value="1"/>
</dbReference>
<name>A0ABU5DI15_9BURK</name>
<evidence type="ECO:0000256" key="4">
    <source>
        <dbReference type="ARBA" id="ARBA00022670"/>
    </source>
</evidence>
<feature type="domain" description="PA" evidence="12">
    <location>
        <begin position="441"/>
        <end position="534"/>
    </location>
</feature>
<dbReference type="PROSITE" id="PS00137">
    <property type="entry name" value="SUBTILASE_HIS"/>
    <property type="match status" value="1"/>
</dbReference>
<dbReference type="SUPFAM" id="SSF52025">
    <property type="entry name" value="PA domain"/>
    <property type="match status" value="1"/>
</dbReference>
<evidence type="ECO:0000256" key="8">
    <source>
        <dbReference type="PROSITE-ProRule" id="PRU01240"/>
    </source>
</evidence>
<evidence type="ECO:0000256" key="10">
    <source>
        <dbReference type="SAM" id="SignalP"/>
    </source>
</evidence>
<evidence type="ECO:0000256" key="1">
    <source>
        <dbReference type="ARBA" id="ARBA00011073"/>
    </source>
</evidence>
<dbReference type="InterPro" id="IPR015500">
    <property type="entry name" value="Peptidase_S8_subtilisin-rel"/>
</dbReference>
<dbReference type="InterPro" id="IPR036852">
    <property type="entry name" value="Peptidase_S8/S53_dom_sf"/>
</dbReference>
<dbReference type="InterPro" id="IPR003137">
    <property type="entry name" value="PA_domain"/>
</dbReference>
<dbReference type="Pfam" id="PF00082">
    <property type="entry name" value="Peptidase_S8"/>
    <property type="match status" value="1"/>
</dbReference>
<comment type="similarity">
    <text evidence="1 8 9">Belongs to the peptidase S8 family.</text>
</comment>
<feature type="active site" description="Charge relay system" evidence="8">
    <location>
        <position position="606"/>
    </location>
</feature>
<evidence type="ECO:0000256" key="9">
    <source>
        <dbReference type="RuleBase" id="RU003355"/>
    </source>
</evidence>
<dbReference type="PROSITE" id="PS00138">
    <property type="entry name" value="SUBTILASE_SER"/>
    <property type="match status" value="1"/>
</dbReference>
<dbReference type="InterPro" id="IPR023827">
    <property type="entry name" value="Peptidase_S8_Asp-AS"/>
</dbReference>
<evidence type="ECO:0000256" key="2">
    <source>
        <dbReference type="ARBA" id="ARBA00022512"/>
    </source>
</evidence>
<dbReference type="Gene3D" id="3.40.50.200">
    <property type="entry name" value="Peptidase S8/S53 domain"/>
    <property type="match status" value="1"/>
</dbReference>
<dbReference type="SUPFAM" id="SSF52743">
    <property type="entry name" value="Subtilisin-like"/>
    <property type="match status" value="1"/>
</dbReference>
<reference evidence="13 14" key="1">
    <citation type="submission" date="2023-11" db="EMBL/GenBank/DDBJ databases">
        <title>Paucibacter sp. nov., isolated from fresh soil in Korea.</title>
        <authorList>
            <person name="Le N.T.T."/>
        </authorList>
    </citation>
    <scope>NUCLEOTIDE SEQUENCE [LARGE SCALE GENOMIC DNA]</scope>
    <source>
        <strain evidence="13 14">R3-3</strain>
    </source>
</reference>
<feature type="signal peptide" evidence="10">
    <location>
        <begin position="1"/>
        <end position="19"/>
    </location>
</feature>
<dbReference type="EMBL" id="JAXCLA010000004">
    <property type="protein sequence ID" value="MDY0745939.1"/>
    <property type="molecule type" value="Genomic_DNA"/>
</dbReference>
<feature type="domain" description="Peptidase S8/S53" evidence="11">
    <location>
        <begin position="167"/>
        <end position="654"/>
    </location>
</feature>
<feature type="chain" id="PRO_5045572025" evidence="10">
    <location>
        <begin position="20"/>
        <end position="1036"/>
    </location>
</feature>
<proteinExistence type="inferred from homology"/>
<dbReference type="InterPro" id="IPR023828">
    <property type="entry name" value="Peptidase_S8_Ser-AS"/>
</dbReference>
<feature type="active site" description="Charge relay system" evidence="8">
    <location>
        <position position="253"/>
    </location>
</feature>
<dbReference type="Proteomes" id="UP001285263">
    <property type="component" value="Unassembled WGS sequence"/>
</dbReference>
<comment type="caution">
    <text evidence="13">The sequence shown here is derived from an EMBL/GenBank/DDBJ whole genome shotgun (WGS) entry which is preliminary data.</text>
</comment>
<dbReference type="PROSITE" id="PS51892">
    <property type="entry name" value="SUBTILASE"/>
    <property type="match status" value="1"/>
</dbReference>
<gene>
    <name evidence="13" type="ORF">SNE35_15565</name>
</gene>
<evidence type="ECO:0000256" key="5">
    <source>
        <dbReference type="ARBA" id="ARBA00022729"/>
    </source>
</evidence>
<dbReference type="InterPro" id="IPR050131">
    <property type="entry name" value="Peptidase_S8_subtilisin-like"/>
</dbReference>
<evidence type="ECO:0000313" key="13">
    <source>
        <dbReference type="EMBL" id="MDY0745939.1"/>
    </source>
</evidence>
<keyword evidence="6 8" id="KW-0378">Hydrolase</keyword>
<evidence type="ECO:0000256" key="6">
    <source>
        <dbReference type="ARBA" id="ARBA00022801"/>
    </source>
</evidence>
<dbReference type="Gene3D" id="3.50.30.30">
    <property type="match status" value="1"/>
</dbReference>
<dbReference type="CDD" id="cd07474">
    <property type="entry name" value="Peptidases_S8_subtilisin_Vpr-like"/>
    <property type="match status" value="1"/>
</dbReference>
<dbReference type="Pfam" id="PF02225">
    <property type="entry name" value="PA"/>
    <property type="match status" value="1"/>
</dbReference>
<evidence type="ECO:0000256" key="7">
    <source>
        <dbReference type="ARBA" id="ARBA00022825"/>
    </source>
</evidence>
<protein>
    <submittedName>
        <fullName evidence="13">S8 family serine peptidase</fullName>
    </submittedName>
</protein>
<evidence type="ECO:0000259" key="12">
    <source>
        <dbReference type="Pfam" id="PF02225"/>
    </source>
</evidence>
<dbReference type="PRINTS" id="PR00723">
    <property type="entry name" value="SUBTILISIN"/>
</dbReference>
<evidence type="ECO:0000256" key="3">
    <source>
        <dbReference type="ARBA" id="ARBA00022525"/>
    </source>
</evidence>
<dbReference type="PROSITE" id="PS00136">
    <property type="entry name" value="SUBTILASE_ASP"/>
    <property type="match status" value="1"/>
</dbReference>
<keyword evidence="14" id="KW-1185">Reference proteome</keyword>
<keyword evidence="2" id="KW-0134">Cell wall</keyword>
<dbReference type="InterPro" id="IPR046450">
    <property type="entry name" value="PA_dom_sf"/>
</dbReference>
<keyword evidence="5 10" id="KW-0732">Signal</keyword>
<keyword evidence="4 8" id="KW-0645">Protease</keyword>
<keyword evidence="3" id="KW-0964">Secreted</keyword>
<dbReference type="InterPro" id="IPR022398">
    <property type="entry name" value="Peptidase_S8_His-AS"/>
</dbReference>
<feature type="active site" description="Charge relay system" evidence="8">
    <location>
        <position position="176"/>
    </location>
</feature>
<evidence type="ECO:0000259" key="11">
    <source>
        <dbReference type="Pfam" id="PF00082"/>
    </source>
</evidence>
<dbReference type="RefSeq" id="WP_320423828.1">
    <property type="nucleotide sequence ID" value="NZ_JAXCLA010000004.1"/>
</dbReference>
<dbReference type="InterPro" id="IPR000209">
    <property type="entry name" value="Peptidase_S8/S53_dom"/>
</dbReference>
<keyword evidence="7 8" id="KW-0720">Serine protease</keyword>
<sequence length="1036" mass="104136">MKKSIVGLCAVLTPLAAAAQAVTGTDAFQPIASDTAIKPTFKSRMTDTTPTTVIVMLRGDSVASVQRQSGRKLDMGERASIMAARSADQQALSPSIEALGGQVQAHLRAAINGIKVKIARNRIALLRRLPGVVDVRPVGTYERLNTNAIPLMGAPQAWTSVAGNFLGQGMKIAIIDTGIDYTHANFGGPGTVAAYQAAKATDAAPANPALFGPAAPKVKGGIDLVGDAYTGANTPVPDPNPLDCEFTSGSIGHGSHVAGTATGFGVTAAGATYTGPYTPAAYTPGAFRIGPGVAPKADLYSVRVFGCSGNTNVVAEAIDWAVAAGVDVISMSLGSDFGNTGNTDAGSLAEEVAVANATAAGILVVAASGNSGPTPYITSAPAVYEGAISVAATDAMAGTPMATLKPSGGGTLTVINANGASFPSATNYPVRVLRNSDGTVSLGCDPNEYDPAVTGVSLTGKMVVTARGNCARVYRAGAAQHFGAAAAAMINNAAGLPPYEGQIAGGAPDPSTGNVYENVTIPFFGVSLTDAAAIAGPTGGPAPATALASDAGLQANPGFERIASFSSAGPRIGDSVLRPGVTAPGVAVISTASGTGNGFQSVSGTSMATPGVAGVALLTKQAHPTWSQADLRAAVVQTASPTMMKDLLQRNEGAGLVQAQAAVATQAVVRMPDESISFGYADLLTDFSQTKTVTVHNAATKAVQFNITAVKSSGPAAATLTVPPSVIVNANSDATFDVRLDVPANSVGGGTGFQDVGGYVKLTPSNSRLNGNVSLSVPWYLVAHSRSNVATSQTGNTVNFTNAGGAIATTPVFFSLGQYQPTPQGIAQADVRAIGVRLSGTNVIFGINTHNRTSTTLARQEFDICIDTSGGPGFTPNLVLIGINGSVLSTSLAKSTFASAIFPTDANCNINGGGSLLFTVTQPTDNSTLQIPVGRAGTAGLNLSTANPRFKYRLFYFGTDGTGAAMPGTGSFNAFAPAISFSGSPTVPPGGSGSATVTVNSEIANTPALGVMTVIQDNVSGAAQAALLPIPQQPPQ</sequence>